<comment type="caution">
    <text evidence="3">The sequence shown here is derived from an EMBL/GenBank/DDBJ whole genome shotgun (WGS) entry which is preliminary data.</text>
</comment>
<organism evidence="3 4">
    <name type="scientific">Blattamonas nauphoetae</name>
    <dbReference type="NCBI Taxonomy" id="2049346"/>
    <lineage>
        <taxon>Eukaryota</taxon>
        <taxon>Metamonada</taxon>
        <taxon>Preaxostyla</taxon>
        <taxon>Oxymonadida</taxon>
        <taxon>Blattamonas</taxon>
    </lineage>
</organism>
<evidence type="ECO:0000256" key="1">
    <source>
        <dbReference type="SAM" id="SignalP"/>
    </source>
</evidence>
<dbReference type="InterPro" id="IPR050869">
    <property type="entry name" value="H3K4_H4K5_MeTrfase"/>
</dbReference>
<evidence type="ECO:0000259" key="2">
    <source>
        <dbReference type="PROSITE" id="PS50280"/>
    </source>
</evidence>
<protein>
    <submittedName>
        <fullName evidence="3">Histone-lysine N-methyltransferase ASHR1</fullName>
    </submittedName>
</protein>
<reference evidence="3 4" key="1">
    <citation type="journal article" date="2022" name="bioRxiv">
        <title>Genomics of Preaxostyla Flagellates Illuminates Evolutionary Transitions and the Path Towards Mitochondrial Loss.</title>
        <authorList>
            <person name="Novak L.V.F."/>
            <person name="Treitli S.C."/>
            <person name="Pyrih J."/>
            <person name="Halakuc P."/>
            <person name="Pipaliya S.V."/>
            <person name="Vacek V."/>
            <person name="Brzon O."/>
            <person name="Soukal P."/>
            <person name="Eme L."/>
            <person name="Dacks J.B."/>
            <person name="Karnkowska A."/>
            <person name="Elias M."/>
            <person name="Hampl V."/>
        </authorList>
    </citation>
    <scope>NUCLEOTIDE SEQUENCE [LARGE SCALE GENOMIC DNA]</scope>
    <source>
        <strain evidence="3">NAU3</strain>
        <tissue evidence="3">Gut</tissue>
    </source>
</reference>
<dbReference type="PANTHER" id="PTHR12197">
    <property type="entry name" value="HISTONE-LYSINE N-METHYLTRANSFERASE SMYD"/>
    <property type="match status" value="1"/>
</dbReference>
<feature type="signal peptide" evidence="1">
    <location>
        <begin position="1"/>
        <end position="22"/>
    </location>
</feature>
<dbReference type="CDD" id="cd20071">
    <property type="entry name" value="SET_SMYD"/>
    <property type="match status" value="1"/>
</dbReference>
<dbReference type="EMBL" id="JARBJD010000023">
    <property type="protein sequence ID" value="KAK2960358.1"/>
    <property type="molecule type" value="Genomic_DNA"/>
</dbReference>
<keyword evidence="4" id="KW-1185">Reference proteome</keyword>
<dbReference type="PROSITE" id="PS50280">
    <property type="entry name" value="SET"/>
    <property type="match status" value="1"/>
</dbReference>
<dbReference type="Gene3D" id="2.170.270.10">
    <property type="entry name" value="SET domain"/>
    <property type="match status" value="1"/>
</dbReference>
<dbReference type="Pfam" id="PF00856">
    <property type="entry name" value="SET"/>
    <property type="match status" value="1"/>
</dbReference>
<feature type="chain" id="PRO_5046072030" evidence="1">
    <location>
        <begin position="23"/>
        <end position="437"/>
    </location>
</feature>
<dbReference type="SUPFAM" id="SSF82199">
    <property type="entry name" value="SET domain"/>
    <property type="match status" value="1"/>
</dbReference>
<feature type="domain" description="SET" evidence="2">
    <location>
        <begin position="65"/>
        <end position="179"/>
    </location>
</feature>
<gene>
    <name evidence="3" type="ORF">BLNAU_4575</name>
</gene>
<sequence length="437" mass="49190">MLPHKIEPSALLLLRIILRLHAFQLPPLQTYDRLDRESSIASQLTEISASPSGNHSVVDILNLINNLQYEKTENLDTFRATCMFLISTQKLEASQPSKIFAGWTLFDEYFNTLGRMSANSINGHDSELHNWFTGLYPFLSMTNHSCRPNCTAYFSDRGEVFLRAIKSITQGEEVTISYIDAGQPLWRRQHILNERFNFVCRCDRCKHEILEPQPSNSFKCQCGKALVSSPTAPHQLTCPSCNIPHTFNLFLPLSETEREQPTIDFTENDNWLTSCLSQFESSDRQSAEGNYNAALQNILDEISSLQSGKYQGRAIGLSADVSNALLVQAKLSQFHILVSLSKFDQALTIGRDLIPQLRELYAADFSPHIGLHLLSVGKLVLFCEQDGLSSGEALISEAAQILTITHQPTSVIMDEIRSMMNLIKVERETLHTIQTTH</sequence>
<dbReference type="Gene3D" id="1.25.40.10">
    <property type="entry name" value="Tetratricopeptide repeat domain"/>
    <property type="match status" value="1"/>
</dbReference>
<dbReference type="PANTHER" id="PTHR12197:SF251">
    <property type="entry name" value="EG:BACR7C10.4 PROTEIN"/>
    <property type="match status" value="1"/>
</dbReference>
<dbReference type="InterPro" id="IPR001214">
    <property type="entry name" value="SET_dom"/>
</dbReference>
<accession>A0ABQ9Y9B7</accession>
<dbReference type="InterPro" id="IPR046341">
    <property type="entry name" value="SET_dom_sf"/>
</dbReference>
<evidence type="ECO:0000313" key="3">
    <source>
        <dbReference type="EMBL" id="KAK2960358.1"/>
    </source>
</evidence>
<evidence type="ECO:0000313" key="4">
    <source>
        <dbReference type="Proteomes" id="UP001281761"/>
    </source>
</evidence>
<name>A0ABQ9Y9B7_9EUKA</name>
<dbReference type="Proteomes" id="UP001281761">
    <property type="component" value="Unassembled WGS sequence"/>
</dbReference>
<proteinExistence type="predicted"/>
<dbReference type="InterPro" id="IPR011990">
    <property type="entry name" value="TPR-like_helical_dom_sf"/>
</dbReference>
<keyword evidence="1" id="KW-0732">Signal</keyword>